<reference evidence="2" key="1">
    <citation type="submission" date="2018-04" db="EMBL/GenBank/DDBJ databases">
        <title>WGS assembly of Panicum hallii.</title>
        <authorList>
            <person name="Lovell J."/>
            <person name="Jenkins J."/>
            <person name="Lowry D."/>
            <person name="Mamidi S."/>
            <person name="Sreedasyam A."/>
            <person name="Weng X."/>
            <person name="Barry K."/>
            <person name="Bonette J."/>
            <person name="Campitelli B."/>
            <person name="Daum C."/>
            <person name="Gordon S."/>
            <person name="Gould B."/>
            <person name="Lipzen A."/>
            <person name="Macqueen A."/>
            <person name="Palacio-Mejia J."/>
            <person name="Plott C."/>
            <person name="Shakirov E."/>
            <person name="Shu S."/>
            <person name="Yoshinaga Y."/>
            <person name="Zane M."/>
            <person name="Rokhsar D."/>
            <person name="Grimwood J."/>
            <person name="Schmutz J."/>
            <person name="Juenger T."/>
        </authorList>
    </citation>
    <scope>NUCLEOTIDE SEQUENCE [LARGE SCALE GENOMIC DNA]</scope>
    <source>
        <strain evidence="2">FIL2</strain>
    </source>
</reference>
<accession>A0A2T8I7Q7</accession>
<dbReference type="Gramene" id="PVH33709">
    <property type="protein sequence ID" value="PVH33709"/>
    <property type="gene ID" value="PAHAL_8G051800"/>
</dbReference>
<feature type="compositionally biased region" description="Low complexity" evidence="1">
    <location>
        <begin position="101"/>
        <end position="115"/>
    </location>
</feature>
<evidence type="ECO:0000256" key="1">
    <source>
        <dbReference type="SAM" id="MobiDB-lite"/>
    </source>
</evidence>
<organism evidence="2">
    <name type="scientific">Panicum hallii</name>
    <dbReference type="NCBI Taxonomy" id="206008"/>
    <lineage>
        <taxon>Eukaryota</taxon>
        <taxon>Viridiplantae</taxon>
        <taxon>Streptophyta</taxon>
        <taxon>Embryophyta</taxon>
        <taxon>Tracheophyta</taxon>
        <taxon>Spermatophyta</taxon>
        <taxon>Magnoliopsida</taxon>
        <taxon>Liliopsida</taxon>
        <taxon>Poales</taxon>
        <taxon>Poaceae</taxon>
        <taxon>PACMAD clade</taxon>
        <taxon>Panicoideae</taxon>
        <taxon>Panicodae</taxon>
        <taxon>Paniceae</taxon>
        <taxon>Panicinae</taxon>
        <taxon>Panicum</taxon>
        <taxon>Panicum sect. Panicum</taxon>
    </lineage>
</organism>
<protein>
    <submittedName>
        <fullName evidence="2">Uncharacterized protein</fullName>
    </submittedName>
</protein>
<dbReference type="Proteomes" id="UP000243499">
    <property type="component" value="Chromosome 8"/>
</dbReference>
<evidence type="ECO:0000313" key="2">
    <source>
        <dbReference type="EMBL" id="PVH33709.1"/>
    </source>
</evidence>
<dbReference type="AlphaFoldDB" id="A0A2T8I7Q7"/>
<name>A0A2T8I7Q7_9POAL</name>
<dbReference type="EMBL" id="CM008053">
    <property type="protein sequence ID" value="PVH33709.1"/>
    <property type="molecule type" value="Genomic_DNA"/>
</dbReference>
<feature type="region of interest" description="Disordered" evidence="1">
    <location>
        <begin position="21"/>
        <end position="115"/>
    </location>
</feature>
<sequence length="115" mass="13024">MRRSLAACRCTSWTWPVRRTRAQRRRQARMVQPRMHVPPRRGQDARAGALTGRVHPGPEEKLPPPACDSRTCDSRWARRPGFSCWPPPPPSSSSTRRRPCRAPTSTRSSTRAAPT</sequence>
<proteinExistence type="predicted"/>
<gene>
    <name evidence="2" type="ORF">PAHAL_8G051800</name>
</gene>